<proteinExistence type="predicted"/>
<comment type="caution">
    <text evidence="1">The sequence shown here is derived from an EMBL/GenBank/DDBJ whole genome shotgun (WGS) entry which is preliminary data.</text>
</comment>
<reference evidence="1 2" key="1">
    <citation type="submission" date="2017-11" db="EMBL/GenBank/DDBJ databases">
        <title>De-novo sequencing of pomegranate (Punica granatum L.) genome.</title>
        <authorList>
            <person name="Akparov Z."/>
            <person name="Amiraslanov A."/>
            <person name="Hajiyeva S."/>
            <person name="Abbasov M."/>
            <person name="Kaur K."/>
            <person name="Hamwieh A."/>
            <person name="Solovyev V."/>
            <person name="Salamov A."/>
            <person name="Braich B."/>
            <person name="Kosarev P."/>
            <person name="Mahmoud A."/>
            <person name="Hajiyev E."/>
            <person name="Babayeva S."/>
            <person name="Izzatullayeva V."/>
            <person name="Mammadov A."/>
            <person name="Mammadov A."/>
            <person name="Sharifova S."/>
            <person name="Ojaghi J."/>
            <person name="Eynullazada K."/>
            <person name="Bayramov B."/>
            <person name="Abdulazimova A."/>
            <person name="Shahmuradov I."/>
        </authorList>
    </citation>
    <scope>NUCLEOTIDE SEQUENCE [LARGE SCALE GENOMIC DNA]</scope>
    <source>
        <strain evidence="2">cv. AG2017</strain>
        <tissue evidence="1">Leaf</tissue>
    </source>
</reference>
<accession>A0A2I0HT52</accession>
<dbReference type="Proteomes" id="UP000233551">
    <property type="component" value="Unassembled WGS sequence"/>
</dbReference>
<gene>
    <name evidence="1" type="ORF">CRG98_044840</name>
</gene>
<dbReference type="EMBL" id="PGOL01005704">
    <property type="protein sequence ID" value="PKI34773.1"/>
    <property type="molecule type" value="Genomic_DNA"/>
</dbReference>
<dbReference type="AlphaFoldDB" id="A0A2I0HT52"/>
<evidence type="ECO:0000313" key="2">
    <source>
        <dbReference type="Proteomes" id="UP000233551"/>
    </source>
</evidence>
<keyword evidence="2" id="KW-1185">Reference proteome</keyword>
<sequence length="211" mass="23873">MDEEQFQIKRSIGEKSEEFKNVFLEQMSPKQSLIKSVVIGRILEERENDMIPLEDPSHGHEEVTHNDRVKHEGELWDKRVPAGPSTRARAKRIQQVKQRLLLHVHGEEVELLGELHLSGQYSLSLKPSLDDLGFDLILLLLSLTVRSSRFASSGLGIQLVLVVRRFTYLELNTQSDQPSLDKVALTICWTATGRTIIVGMTASRLTSCHLP</sequence>
<protein>
    <submittedName>
        <fullName evidence="1">Uncharacterized protein</fullName>
    </submittedName>
</protein>
<name>A0A2I0HT52_PUNGR</name>
<organism evidence="1 2">
    <name type="scientific">Punica granatum</name>
    <name type="common">Pomegranate</name>
    <dbReference type="NCBI Taxonomy" id="22663"/>
    <lineage>
        <taxon>Eukaryota</taxon>
        <taxon>Viridiplantae</taxon>
        <taxon>Streptophyta</taxon>
        <taxon>Embryophyta</taxon>
        <taxon>Tracheophyta</taxon>
        <taxon>Spermatophyta</taxon>
        <taxon>Magnoliopsida</taxon>
        <taxon>eudicotyledons</taxon>
        <taxon>Gunneridae</taxon>
        <taxon>Pentapetalae</taxon>
        <taxon>rosids</taxon>
        <taxon>malvids</taxon>
        <taxon>Myrtales</taxon>
        <taxon>Lythraceae</taxon>
        <taxon>Punica</taxon>
    </lineage>
</organism>
<evidence type="ECO:0000313" key="1">
    <source>
        <dbReference type="EMBL" id="PKI34773.1"/>
    </source>
</evidence>